<dbReference type="SUPFAM" id="SSF55874">
    <property type="entry name" value="ATPase domain of HSP90 chaperone/DNA topoisomerase II/histidine kinase"/>
    <property type="match status" value="1"/>
</dbReference>
<dbReference type="PANTHER" id="PTHR24421">
    <property type="entry name" value="NITRATE/NITRITE SENSOR PROTEIN NARX-RELATED"/>
    <property type="match status" value="1"/>
</dbReference>
<keyword evidence="5" id="KW-0812">Transmembrane</keyword>
<keyword evidence="9" id="KW-1185">Reference proteome</keyword>
<sequence>MNVRTKRSVQQADQRDRPPVDAAHRQDVQDSGMLPESARLRRQRSGRLVAGVAAGVAEHLGVPVLWVRAVFAALAAFGGAGIVAYGLLWVFVPQRSDADRPLSSRERQQGLGLLVLGIGLAVAVVSFGALPPWLAGPLAVTLIGAAVVWREADESQRRRWRQGARSGMAGAMLGGGGRFAAVRVLAGVCLVVAGIVVFLASSATVSALQFALLAVLATLVGVAVITVPWWVRLVRDLNVERASRIRSQERAEIAAHLHDSVLQTLALIQKQAESSREVRRLARGQERELRHWLYGSGGTGRAPSGRGEAGQAVVDRMGAARGEGGSPAVHRNSALSDELARICGEVEDTFAITVQQVVVGDCALDEASAAMLAAAREAIVNAAKHAGVGEVSVYAEVQQECVEVFVRDRGAGFDPENVPDDRHGLADSIRGRMERNGGRVRLRTASGAGTEVQLEMPRAGR</sequence>
<dbReference type="InterPro" id="IPR036890">
    <property type="entry name" value="HATPase_C_sf"/>
</dbReference>
<evidence type="ECO:0000313" key="9">
    <source>
        <dbReference type="Proteomes" id="UP001180845"/>
    </source>
</evidence>
<protein>
    <submittedName>
        <fullName evidence="8">Signal transduction histidine kinase/phage shock protein PspC (Stress-responsive transcriptional regulator)</fullName>
    </submittedName>
</protein>
<proteinExistence type="predicted"/>
<dbReference type="AlphaFoldDB" id="A0AAE3ZET1"/>
<evidence type="ECO:0000256" key="4">
    <source>
        <dbReference type="SAM" id="MobiDB-lite"/>
    </source>
</evidence>
<dbReference type="EMBL" id="JAVDXW010000001">
    <property type="protein sequence ID" value="MDR7302565.1"/>
    <property type="molecule type" value="Genomic_DNA"/>
</dbReference>
<dbReference type="Gene3D" id="3.30.565.10">
    <property type="entry name" value="Histidine kinase-like ATPase, C-terminal domain"/>
    <property type="match status" value="1"/>
</dbReference>
<feature type="domain" description="Histidine kinase/HSP90-like ATPase" evidence="6">
    <location>
        <begin position="374"/>
        <end position="458"/>
    </location>
</feature>
<dbReference type="GO" id="GO:0000160">
    <property type="term" value="P:phosphorelay signal transduction system"/>
    <property type="evidence" value="ECO:0007669"/>
    <property type="project" value="UniProtKB-KW"/>
</dbReference>
<dbReference type="Proteomes" id="UP001180845">
    <property type="component" value="Unassembled WGS sequence"/>
</dbReference>
<accession>A0AAE3ZET1</accession>
<keyword evidence="5" id="KW-0472">Membrane</keyword>
<keyword evidence="1" id="KW-0808">Transferase</keyword>
<evidence type="ECO:0000256" key="1">
    <source>
        <dbReference type="ARBA" id="ARBA00022679"/>
    </source>
</evidence>
<feature type="transmembrane region" description="Helical" evidence="5">
    <location>
        <begin position="72"/>
        <end position="91"/>
    </location>
</feature>
<dbReference type="InterPro" id="IPR007168">
    <property type="entry name" value="Phageshock_PspC_N"/>
</dbReference>
<feature type="domain" description="Phage shock protein PspC N-terminal" evidence="7">
    <location>
        <begin position="39"/>
        <end position="94"/>
    </location>
</feature>
<evidence type="ECO:0000259" key="6">
    <source>
        <dbReference type="Pfam" id="PF02518"/>
    </source>
</evidence>
<reference evidence="8" key="1">
    <citation type="submission" date="2023-07" db="EMBL/GenBank/DDBJ databases">
        <title>Sequencing the genomes of 1000 actinobacteria strains.</title>
        <authorList>
            <person name="Klenk H.-P."/>
        </authorList>
    </citation>
    <scope>NUCLEOTIDE SEQUENCE</scope>
    <source>
        <strain evidence="8">DSM 45977</strain>
    </source>
</reference>
<feature type="transmembrane region" description="Helical" evidence="5">
    <location>
        <begin position="48"/>
        <end position="66"/>
    </location>
</feature>
<dbReference type="InterPro" id="IPR003594">
    <property type="entry name" value="HATPase_dom"/>
</dbReference>
<feature type="region of interest" description="Disordered" evidence="4">
    <location>
        <begin position="1"/>
        <end position="35"/>
    </location>
</feature>
<feature type="transmembrane region" description="Helical" evidence="5">
    <location>
        <begin position="180"/>
        <end position="201"/>
    </location>
</feature>
<evidence type="ECO:0000259" key="7">
    <source>
        <dbReference type="Pfam" id="PF04024"/>
    </source>
</evidence>
<gene>
    <name evidence="8" type="ORF">JOF55_002746</name>
</gene>
<name>A0AAE3ZET1_9ACTN</name>
<evidence type="ECO:0000313" key="8">
    <source>
        <dbReference type="EMBL" id="MDR7302565.1"/>
    </source>
</evidence>
<keyword evidence="3" id="KW-0902">Two-component regulatory system</keyword>
<dbReference type="PANTHER" id="PTHR24421:SF61">
    <property type="entry name" value="OXYGEN SENSOR HISTIDINE KINASE NREB"/>
    <property type="match status" value="1"/>
</dbReference>
<feature type="compositionally biased region" description="Basic and acidic residues" evidence="4">
    <location>
        <begin position="13"/>
        <end position="28"/>
    </location>
</feature>
<dbReference type="GO" id="GO:0016301">
    <property type="term" value="F:kinase activity"/>
    <property type="evidence" value="ECO:0007669"/>
    <property type="project" value="UniProtKB-KW"/>
</dbReference>
<organism evidence="8 9">
    <name type="scientific">Haloactinomyces albus</name>
    <dbReference type="NCBI Taxonomy" id="1352928"/>
    <lineage>
        <taxon>Bacteria</taxon>
        <taxon>Bacillati</taxon>
        <taxon>Actinomycetota</taxon>
        <taxon>Actinomycetes</taxon>
        <taxon>Actinopolysporales</taxon>
        <taxon>Actinopolysporaceae</taxon>
        <taxon>Haloactinomyces</taxon>
    </lineage>
</organism>
<dbReference type="Pfam" id="PF02518">
    <property type="entry name" value="HATPase_c"/>
    <property type="match status" value="1"/>
</dbReference>
<evidence type="ECO:0000256" key="3">
    <source>
        <dbReference type="ARBA" id="ARBA00023012"/>
    </source>
</evidence>
<feature type="transmembrane region" description="Helical" evidence="5">
    <location>
        <begin position="207"/>
        <end position="231"/>
    </location>
</feature>
<keyword evidence="2 8" id="KW-0418">Kinase</keyword>
<evidence type="ECO:0000256" key="2">
    <source>
        <dbReference type="ARBA" id="ARBA00022777"/>
    </source>
</evidence>
<evidence type="ECO:0000256" key="5">
    <source>
        <dbReference type="SAM" id="Phobius"/>
    </source>
</evidence>
<dbReference type="Gene3D" id="1.20.5.1930">
    <property type="match status" value="1"/>
</dbReference>
<comment type="caution">
    <text evidence="8">The sequence shown here is derived from an EMBL/GenBank/DDBJ whole genome shotgun (WGS) entry which is preliminary data.</text>
</comment>
<keyword evidence="5" id="KW-1133">Transmembrane helix</keyword>
<dbReference type="Pfam" id="PF04024">
    <property type="entry name" value="PspC"/>
    <property type="match status" value="1"/>
</dbReference>
<feature type="transmembrane region" description="Helical" evidence="5">
    <location>
        <begin position="111"/>
        <end position="128"/>
    </location>
</feature>
<dbReference type="InterPro" id="IPR050482">
    <property type="entry name" value="Sensor_HK_TwoCompSys"/>
</dbReference>